<proteinExistence type="predicted"/>
<accession>A0A7R9J2B5</accession>
<organism evidence="1">
    <name type="scientific">Timema californicum</name>
    <name type="common">California timema</name>
    <name type="synonym">Walking stick</name>
    <dbReference type="NCBI Taxonomy" id="61474"/>
    <lineage>
        <taxon>Eukaryota</taxon>
        <taxon>Metazoa</taxon>
        <taxon>Ecdysozoa</taxon>
        <taxon>Arthropoda</taxon>
        <taxon>Hexapoda</taxon>
        <taxon>Insecta</taxon>
        <taxon>Pterygota</taxon>
        <taxon>Neoptera</taxon>
        <taxon>Polyneoptera</taxon>
        <taxon>Phasmatodea</taxon>
        <taxon>Timematodea</taxon>
        <taxon>Timematoidea</taxon>
        <taxon>Timematidae</taxon>
        <taxon>Timema</taxon>
    </lineage>
</organism>
<dbReference type="AlphaFoldDB" id="A0A7R9J2B5"/>
<dbReference type="EMBL" id="OE180332">
    <property type="protein sequence ID" value="CAD7571079.1"/>
    <property type="molecule type" value="Genomic_DNA"/>
</dbReference>
<gene>
    <name evidence="1" type="ORF">TCMB3V08_LOCUS3764</name>
</gene>
<name>A0A7R9J2B5_TIMCA</name>
<sequence>MAYHSLETSTLDHLTPEAGLVWTVIVGRLHGIDDVHESDSCRSYNLTYGYVKEEILMWDLSLICLQTMKNTVAVVLTIMLGWHTAHGAVSKFREYYQV</sequence>
<reference evidence="1" key="1">
    <citation type="submission" date="2020-11" db="EMBL/GenBank/DDBJ databases">
        <authorList>
            <person name="Tran Van P."/>
        </authorList>
    </citation>
    <scope>NUCLEOTIDE SEQUENCE</scope>
</reference>
<protein>
    <submittedName>
        <fullName evidence="1">(California timema) hypothetical protein</fullName>
    </submittedName>
</protein>
<evidence type="ECO:0000313" key="1">
    <source>
        <dbReference type="EMBL" id="CAD7571079.1"/>
    </source>
</evidence>